<feature type="domain" description="Response regulatory" evidence="3">
    <location>
        <begin position="8"/>
        <end position="127"/>
    </location>
</feature>
<dbReference type="Gene3D" id="3.40.50.2300">
    <property type="match status" value="1"/>
</dbReference>
<dbReference type="InterPro" id="IPR011006">
    <property type="entry name" value="CheY-like_superfamily"/>
</dbReference>
<feature type="modified residue" description="4-aspartylphosphate" evidence="2">
    <location>
        <position position="58"/>
    </location>
</feature>
<dbReference type="Pfam" id="PF00072">
    <property type="entry name" value="Response_reg"/>
    <property type="match status" value="1"/>
</dbReference>
<evidence type="ECO:0000313" key="4">
    <source>
        <dbReference type="EMBL" id="MDR7122689.1"/>
    </source>
</evidence>
<keyword evidence="1 2" id="KW-0597">Phosphoprotein</keyword>
<sequence length="327" mass="37629">MIPTRTFTILVVDDVLLMCDFLFKVITSIKNCKVLKATDGRTAIDILEHETIDMLITDIEMNAPNGLELLKKLRSGALNNPHDIPVLMFSGNTYKDMVLECLAYDVNDFLAKPLSADGLKKKVLFHLQHEKQILDAEHYKKIVFVPEKREVKAAEPALTAEPYRSHVAIVRSLSASDHKGYVPQEENETETELAELVVWPENSTTGFHQLDRRMLILAQRINFFHNLFVKESKAIALANEIKRIVEAIDYLIYVGKKLQNTSYGQQSFWVFFNDRIQKLTELGGDLAKANPKHNSQIQPLFKRITYWWVQTLNRPFVHPIDESDRHE</sequence>
<dbReference type="CDD" id="cd00156">
    <property type="entry name" value="REC"/>
    <property type="match status" value="1"/>
</dbReference>
<reference evidence="4 5" key="1">
    <citation type="submission" date="2023-07" db="EMBL/GenBank/DDBJ databases">
        <title>Sorghum-associated microbial communities from plants grown in Nebraska, USA.</title>
        <authorList>
            <person name="Schachtman D."/>
        </authorList>
    </citation>
    <scope>NUCLEOTIDE SEQUENCE [LARGE SCALE GENOMIC DNA]</scope>
    <source>
        <strain evidence="4 5">4138</strain>
    </source>
</reference>
<comment type="caution">
    <text evidence="4">The sequence shown here is derived from an EMBL/GenBank/DDBJ whole genome shotgun (WGS) entry which is preliminary data.</text>
</comment>
<dbReference type="PANTHER" id="PTHR44591">
    <property type="entry name" value="STRESS RESPONSE REGULATOR PROTEIN 1"/>
    <property type="match status" value="1"/>
</dbReference>
<protein>
    <submittedName>
        <fullName evidence="4">DNA-binding response OmpR family regulator</fullName>
    </submittedName>
</protein>
<keyword evidence="5" id="KW-1185">Reference proteome</keyword>
<dbReference type="SUPFAM" id="SSF52172">
    <property type="entry name" value="CheY-like"/>
    <property type="match status" value="1"/>
</dbReference>
<dbReference type="RefSeq" id="WP_310281112.1">
    <property type="nucleotide sequence ID" value="NZ_JAVDWR010000020.1"/>
</dbReference>
<keyword evidence="4" id="KW-0238">DNA-binding</keyword>
<evidence type="ECO:0000259" key="3">
    <source>
        <dbReference type="PROSITE" id="PS50110"/>
    </source>
</evidence>
<evidence type="ECO:0000313" key="5">
    <source>
        <dbReference type="Proteomes" id="UP001257909"/>
    </source>
</evidence>
<evidence type="ECO:0000256" key="1">
    <source>
        <dbReference type="ARBA" id="ARBA00022553"/>
    </source>
</evidence>
<proteinExistence type="predicted"/>
<gene>
    <name evidence="4" type="ORF">J2W69_003666</name>
</gene>
<dbReference type="InterPro" id="IPR001789">
    <property type="entry name" value="Sig_transdc_resp-reg_receiver"/>
</dbReference>
<dbReference type="EMBL" id="JAVDWR010000020">
    <property type="protein sequence ID" value="MDR7122689.1"/>
    <property type="molecule type" value="Genomic_DNA"/>
</dbReference>
<dbReference type="PROSITE" id="PS50110">
    <property type="entry name" value="RESPONSE_REGULATORY"/>
    <property type="match status" value="1"/>
</dbReference>
<name>A0ABU1W3X9_9GAMM</name>
<accession>A0ABU1W3X9</accession>
<dbReference type="GO" id="GO:0003677">
    <property type="term" value="F:DNA binding"/>
    <property type="evidence" value="ECO:0007669"/>
    <property type="project" value="UniProtKB-KW"/>
</dbReference>
<dbReference type="PANTHER" id="PTHR44591:SF3">
    <property type="entry name" value="RESPONSE REGULATORY DOMAIN-CONTAINING PROTEIN"/>
    <property type="match status" value="1"/>
</dbReference>
<dbReference type="Proteomes" id="UP001257909">
    <property type="component" value="Unassembled WGS sequence"/>
</dbReference>
<evidence type="ECO:0000256" key="2">
    <source>
        <dbReference type="PROSITE-ProRule" id="PRU00169"/>
    </source>
</evidence>
<organism evidence="4 5">
    <name type="scientific">Rheinheimera soli</name>
    <dbReference type="NCBI Taxonomy" id="443616"/>
    <lineage>
        <taxon>Bacteria</taxon>
        <taxon>Pseudomonadati</taxon>
        <taxon>Pseudomonadota</taxon>
        <taxon>Gammaproteobacteria</taxon>
        <taxon>Chromatiales</taxon>
        <taxon>Chromatiaceae</taxon>
        <taxon>Rheinheimera</taxon>
    </lineage>
</organism>
<dbReference type="SMART" id="SM00448">
    <property type="entry name" value="REC"/>
    <property type="match status" value="1"/>
</dbReference>
<dbReference type="InterPro" id="IPR050595">
    <property type="entry name" value="Bact_response_regulator"/>
</dbReference>